<dbReference type="Proteomes" id="UP000199031">
    <property type="component" value="Unassembled WGS sequence"/>
</dbReference>
<name>A0A1I5VIE8_9BACT</name>
<proteinExistence type="predicted"/>
<protein>
    <submittedName>
        <fullName evidence="1">Uncharacterized protein</fullName>
    </submittedName>
</protein>
<keyword evidence="2" id="KW-1185">Reference proteome</keyword>
<evidence type="ECO:0000313" key="2">
    <source>
        <dbReference type="Proteomes" id="UP000199031"/>
    </source>
</evidence>
<accession>A0A1I5VIE8</accession>
<reference evidence="1 2" key="1">
    <citation type="submission" date="2016-10" db="EMBL/GenBank/DDBJ databases">
        <authorList>
            <person name="de Groot N.N."/>
        </authorList>
    </citation>
    <scope>NUCLEOTIDE SEQUENCE [LARGE SCALE GENOMIC DNA]</scope>
    <source>
        <strain evidence="1 2">DSM 28286</strain>
    </source>
</reference>
<dbReference type="AlphaFoldDB" id="A0A1I5VIE8"/>
<sequence length="174" mass="20485">AGLNVLFFISYVLKLNFTVYFQNVLFLGKLTIDSKDSFIVRLFTDEYRNNDKEIIQISCDKNDCSAKQILFKETFDGKNYVRLKAREQALQLRYDWKSFYDTLINNHLLTLPDNTNNSDCFNEAKDGTIYSIQVINYSGQRHYTYVNPEFYDSSCISGLYFNNIVRMFKSLENK</sequence>
<feature type="non-terminal residue" evidence="1">
    <location>
        <position position="1"/>
    </location>
</feature>
<organism evidence="1 2">
    <name type="scientific">Parafilimonas terrae</name>
    <dbReference type="NCBI Taxonomy" id="1465490"/>
    <lineage>
        <taxon>Bacteria</taxon>
        <taxon>Pseudomonadati</taxon>
        <taxon>Bacteroidota</taxon>
        <taxon>Chitinophagia</taxon>
        <taxon>Chitinophagales</taxon>
        <taxon>Chitinophagaceae</taxon>
        <taxon>Parafilimonas</taxon>
    </lineage>
</organism>
<dbReference type="EMBL" id="FOXQ01000005">
    <property type="protein sequence ID" value="SFQ07142.1"/>
    <property type="molecule type" value="Genomic_DNA"/>
</dbReference>
<evidence type="ECO:0000313" key="1">
    <source>
        <dbReference type="EMBL" id="SFQ07142.1"/>
    </source>
</evidence>
<dbReference type="RefSeq" id="WP_218148471.1">
    <property type="nucleotide sequence ID" value="NZ_FOXQ01000005.1"/>
</dbReference>
<gene>
    <name evidence="1" type="ORF">SAMN05444277_1051</name>
</gene>